<accession>A0A0F6W7P3</accession>
<feature type="domain" description="AMP-binding enzyme C-terminal" evidence="4">
    <location>
        <begin position="592"/>
        <end position="670"/>
    </location>
</feature>
<evidence type="ECO:0000259" key="3">
    <source>
        <dbReference type="Pfam" id="PF00501"/>
    </source>
</evidence>
<dbReference type="InterPro" id="IPR025110">
    <property type="entry name" value="AMP-bd_C"/>
</dbReference>
<dbReference type="AlphaFoldDB" id="A0A0F6W7P3"/>
<dbReference type="GO" id="GO:0005524">
    <property type="term" value="F:ATP binding"/>
    <property type="evidence" value="ECO:0007669"/>
    <property type="project" value="InterPro"/>
</dbReference>
<dbReference type="Gene3D" id="3.30.300.30">
    <property type="match status" value="1"/>
</dbReference>
<dbReference type="EMBL" id="CP011125">
    <property type="protein sequence ID" value="AKF09530.1"/>
    <property type="molecule type" value="Genomic_DNA"/>
</dbReference>
<dbReference type="STRING" id="927083.DB32_006679"/>
<evidence type="ECO:0000313" key="5">
    <source>
        <dbReference type="EMBL" id="AKF09530.1"/>
    </source>
</evidence>
<dbReference type="InterPro" id="IPR042099">
    <property type="entry name" value="ANL_N_sf"/>
</dbReference>
<dbReference type="SUPFAM" id="SSF56801">
    <property type="entry name" value="Acetyl-CoA synthetase-like"/>
    <property type="match status" value="1"/>
</dbReference>
<feature type="domain" description="AMP-dependent synthetase/ligase" evidence="3">
    <location>
        <begin position="182"/>
        <end position="541"/>
    </location>
</feature>
<dbReference type="PANTHER" id="PTHR43352:SF1">
    <property type="entry name" value="ANTHRANILATE--COA LIGASE"/>
    <property type="match status" value="1"/>
</dbReference>
<evidence type="ECO:0000256" key="1">
    <source>
        <dbReference type="ARBA" id="ARBA00022598"/>
    </source>
</evidence>
<protein>
    <submittedName>
        <fullName evidence="5">Benzoate-CoA ligase</fullName>
    </submittedName>
</protein>
<keyword evidence="6" id="KW-1185">Reference proteome</keyword>
<proteinExistence type="predicted"/>
<dbReference type="PANTHER" id="PTHR43352">
    <property type="entry name" value="ACETYL-COA SYNTHETASE"/>
    <property type="match status" value="1"/>
</dbReference>
<keyword evidence="1 5" id="KW-0436">Ligase</keyword>
<dbReference type="InterPro" id="IPR045851">
    <property type="entry name" value="AMP-bd_C_sf"/>
</dbReference>
<dbReference type="KEGG" id="samy:DB32_006679"/>
<evidence type="ECO:0000313" key="6">
    <source>
        <dbReference type="Proteomes" id="UP000034883"/>
    </source>
</evidence>
<reference evidence="5 6" key="1">
    <citation type="submission" date="2015-03" db="EMBL/GenBank/DDBJ databases">
        <title>Genome assembly of Sandaracinus amylolyticus DSM 53668.</title>
        <authorList>
            <person name="Sharma G."/>
            <person name="Subramanian S."/>
        </authorList>
    </citation>
    <scope>NUCLEOTIDE SEQUENCE [LARGE SCALE GENOMIC DNA]</scope>
    <source>
        <strain evidence="5 6">DSM 53668</strain>
    </source>
</reference>
<dbReference type="Pfam" id="PF00501">
    <property type="entry name" value="AMP-binding"/>
    <property type="match status" value="1"/>
</dbReference>
<dbReference type="Proteomes" id="UP000034883">
    <property type="component" value="Chromosome"/>
</dbReference>
<name>A0A0F6W7P3_9BACT</name>
<dbReference type="Pfam" id="PF13193">
    <property type="entry name" value="AMP-binding_C"/>
    <property type="match status" value="1"/>
</dbReference>
<dbReference type="NCBIfam" id="TIGR02262">
    <property type="entry name" value="benz_CoA_lig"/>
    <property type="match status" value="1"/>
</dbReference>
<organism evidence="5 6">
    <name type="scientific">Sandaracinus amylolyticus</name>
    <dbReference type="NCBI Taxonomy" id="927083"/>
    <lineage>
        <taxon>Bacteria</taxon>
        <taxon>Pseudomonadati</taxon>
        <taxon>Myxococcota</taxon>
        <taxon>Polyangia</taxon>
        <taxon>Polyangiales</taxon>
        <taxon>Sandaracinaceae</taxon>
        <taxon>Sandaracinus</taxon>
    </lineage>
</organism>
<feature type="region of interest" description="Disordered" evidence="2">
    <location>
        <begin position="1"/>
        <end position="33"/>
    </location>
</feature>
<dbReference type="Gene3D" id="3.40.50.12780">
    <property type="entry name" value="N-terminal domain of ligase-like"/>
    <property type="match status" value="1"/>
</dbReference>
<dbReference type="InterPro" id="IPR000873">
    <property type="entry name" value="AMP-dep_synth/lig_dom"/>
</dbReference>
<evidence type="ECO:0000256" key="2">
    <source>
        <dbReference type="SAM" id="MobiDB-lite"/>
    </source>
</evidence>
<sequence>MLHLPLAAPVPEALERRDDHRARGRARDATARARRRAAARVAVDLHEHRVGRVGASVAAERSVAHADVREALARADAALRGAPDDQRLTGHTRLFADARARAGVLAAREREHGERDHEPRRSHHGAIVRDPRGILPMECGRSRATELDARANRVGWRRMDAPHFPERFNLADYFLDDRIREGRGARTAVKVGDRSWTYAEVQSLANRASHALRDRGIDLEDRVLILLFDGIEFAATWFGILKAGAVFCMGNPLATEADLDYLLGYTRARAVVADASTLDRLAPALARHPRCRVRLIAGDVSEEMQRAGFEPLDRAMASASDRTENADTSRDDVAGWLFTSGTTGKPKGAVHFHHDFAFNTELYPKQVLQLREDDVFLSVSRLFFGYATGTNLMFPFRFGATAVFFPDKPTPEKLFAEIAKHRVTVLSNVPAMIRQMVDHPESESADLSSLRMCLSAGEALPAPLYERWRGRGWCEILDGIGSAELFHIYISNYPGDVKLGSLGKLVPGYEARIVGADGQDVAPGEIGRLWVRGDSAALCYWGDQEKTKSTFVGGDWVVSADLFTRDADGYFYYSGRGDDILKVRGMFVSPLEIEDCLATHACVKECAVIGALDEDGMTVPKAVVVLRDGWSPNQETIAALQEHAKTQLARYKFPRIVRFVDALPRNDRGKVLRRELTDA</sequence>
<feature type="compositionally biased region" description="Basic and acidic residues" evidence="2">
    <location>
        <begin position="13"/>
        <end position="31"/>
    </location>
</feature>
<gene>
    <name evidence="5" type="ORF">DB32_006679</name>
</gene>
<dbReference type="GO" id="GO:0044550">
    <property type="term" value="P:secondary metabolite biosynthetic process"/>
    <property type="evidence" value="ECO:0007669"/>
    <property type="project" value="TreeGrafter"/>
</dbReference>
<dbReference type="GO" id="GO:0016405">
    <property type="term" value="F:CoA-ligase activity"/>
    <property type="evidence" value="ECO:0007669"/>
    <property type="project" value="InterPro"/>
</dbReference>
<dbReference type="GO" id="GO:0016878">
    <property type="term" value="F:acid-thiol ligase activity"/>
    <property type="evidence" value="ECO:0007669"/>
    <property type="project" value="TreeGrafter"/>
</dbReference>
<dbReference type="InterPro" id="IPR011957">
    <property type="entry name" value="Benz_CoA_lig"/>
</dbReference>
<evidence type="ECO:0000259" key="4">
    <source>
        <dbReference type="Pfam" id="PF13193"/>
    </source>
</evidence>